<organism evidence="4 5">
    <name type="scientific">Talaromyces stipitatus (strain ATCC 10500 / CBS 375.48 / QM 6759 / NRRL 1006)</name>
    <name type="common">Penicillium stipitatum</name>
    <dbReference type="NCBI Taxonomy" id="441959"/>
    <lineage>
        <taxon>Eukaryota</taxon>
        <taxon>Fungi</taxon>
        <taxon>Dikarya</taxon>
        <taxon>Ascomycota</taxon>
        <taxon>Pezizomycotina</taxon>
        <taxon>Eurotiomycetes</taxon>
        <taxon>Eurotiomycetidae</taxon>
        <taxon>Eurotiales</taxon>
        <taxon>Trichocomaceae</taxon>
        <taxon>Talaromyces</taxon>
        <taxon>Talaromyces sect. Talaromyces</taxon>
    </lineage>
</organism>
<evidence type="ECO:0000313" key="4">
    <source>
        <dbReference type="EMBL" id="EED11855.1"/>
    </source>
</evidence>
<dbReference type="VEuPathDB" id="FungiDB:TSTA_110350"/>
<feature type="repeat" description="ANK" evidence="3">
    <location>
        <begin position="86"/>
        <end position="118"/>
    </location>
</feature>
<dbReference type="EMBL" id="EQ962661">
    <property type="protein sequence ID" value="EED11855.1"/>
    <property type="molecule type" value="Genomic_DNA"/>
</dbReference>
<dbReference type="PANTHER" id="PTHR24134">
    <property type="entry name" value="ANKYRIN REPEAT-CONTAINING PROTEIN DDB_G0279043"/>
    <property type="match status" value="1"/>
</dbReference>
<dbReference type="HOGENOM" id="CLU_1190579_0_0_1"/>
<keyword evidence="5" id="KW-1185">Reference proteome</keyword>
<dbReference type="OrthoDB" id="4807664at2759"/>
<dbReference type="Proteomes" id="UP000001745">
    <property type="component" value="Unassembled WGS sequence"/>
</dbReference>
<dbReference type="SUPFAM" id="SSF48403">
    <property type="entry name" value="Ankyrin repeat"/>
    <property type="match status" value="1"/>
</dbReference>
<dbReference type="SMART" id="SM00248">
    <property type="entry name" value="ANK"/>
    <property type="match status" value="2"/>
</dbReference>
<dbReference type="InParanoid" id="B8MUT5"/>
<keyword evidence="2 3" id="KW-0040">ANK repeat</keyword>
<dbReference type="PROSITE" id="PS50088">
    <property type="entry name" value="ANK_REPEAT"/>
    <property type="match status" value="2"/>
</dbReference>
<reference evidence="5" key="1">
    <citation type="journal article" date="2015" name="Genome Announc.">
        <title>Genome sequence of the AIDS-associated pathogen Penicillium marneffei (ATCC18224) and its near taxonomic relative Talaromyces stipitatus (ATCC10500).</title>
        <authorList>
            <person name="Nierman W.C."/>
            <person name="Fedorova-Abrams N.D."/>
            <person name="Andrianopoulos A."/>
        </authorList>
    </citation>
    <scope>NUCLEOTIDE SEQUENCE [LARGE SCALE GENOMIC DNA]</scope>
    <source>
        <strain evidence="5">ATCC 10500 / CBS 375.48 / QM 6759 / NRRL 1006</strain>
    </source>
</reference>
<evidence type="ECO:0000256" key="1">
    <source>
        <dbReference type="ARBA" id="ARBA00022737"/>
    </source>
</evidence>
<protein>
    <submittedName>
        <fullName evidence="4">Ankyrin repeat protein</fullName>
    </submittedName>
</protein>
<dbReference type="PROSITE" id="PS50297">
    <property type="entry name" value="ANK_REP_REGION"/>
    <property type="match status" value="1"/>
</dbReference>
<accession>B8MUT5</accession>
<dbReference type="Pfam" id="PF12796">
    <property type="entry name" value="Ank_2"/>
    <property type="match status" value="1"/>
</dbReference>
<sequence>MVTPTIKERIIKQSFAVMKNLNEIQANCGCIKHVYTLIRGHVMPCGSVRWSEASRLLPQTNTNNDLVTFLEKNLVETFTFDALDKYQRSFVHYTAMANCIDLLRYLIQNGASVHDRDMWGRTPLTYAAENASLDAMKLLLAMGAEVNALDDDDTSLPPSTPLDYLLINVDITNELPDEFAATAEYLIAAGGVSVSFKAYRDGPRIFQIVERKLVWRMIFQFYHMLTTVEPGKF</sequence>
<dbReference type="GeneID" id="8107267"/>
<dbReference type="RefSeq" id="XP_002488611.1">
    <property type="nucleotide sequence ID" value="XM_002488566.1"/>
</dbReference>
<dbReference type="eggNOG" id="KOG0504">
    <property type="taxonomic scope" value="Eukaryota"/>
</dbReference>
<evidence type="ECO:0000313" key="5">
    <source>
        <dbReference type="Proteomes" id="UP000001745"/>
    </source>
</evidence>
<dbReference type="InterPro" id="IPR002110">
    <property type="entry name" value="Ankyrin_rpt"/>
</dbReference>
<dbReference type="AlphaFoldDB" id="B8MUT5"/>
<dbReference type="InterPro" id="IPR036770">
    <property type="entry name" value="Ankyrin_rpt-contain_sf"/>
</dbReference>
<gene>
    <name evidence="4" type="ORF">TSTA_110350</name>
</gene>
<name>B8MUT5_TALSN</name>
<dbReference type="PANTHER" id="PTHR24134:SF9">
    <property type="entry name" value="ANKYRIN REPEAT AND SOCS BOX PROTEIN 8"/>
    <property type="match status" value="1"/>
</dbReference>
<dbReference type="Gene3D" id="1.25.40.20">
    <property type="entry name" value="Ankyrin repeat-containing domain"/>
    <property type="match status" value="1"/>
</dbReference>
<proteinExistence type="predicted"/>
<evidence type="ECO:0000256" key="3">
    <source>
        <dbReference type="PROSITE-ProRule" id="PRU00023"/>
    </source>
</evidence>
<feature type="repeat" description="ANK" evidence="3">
    <location>
        <begin position="119"/>
        <end position="151"/>
    </location>
</feature>
<dbReference type="OMA" id="AMANCID"/>
<keyword evidence="1" id="KW-0677">Repeat</keyword>
<dbReference type="PhylomeDB" id="B8MUT5"/>
<dbReference type="STRING" id="441959.B8MUT5"/>
<evidence type="ECO:0000256" key="2">
    <source>
        <dbReference type="ARBA" id="ARBA00023043"/>
    </source>
</evidence>